<dbReference type="eggNOG" id="KOG1613">
    <property type="taxonomic scope" value="Eukaryota"/>
</dbReference>
<feature type="compositionally biased region" description="Acidic residues" evidence="10">
    <location>
        <begin position="209"/>
        <end position="221"/>
    </location>
</feature>
<dbReference type="InParanoid" id="G2Q6D7"/>
<feature type="compositionally biased region" description="Basic and acidic residues" evidence="10">
    <location>
        <begin position="94"/>
        <end position="113"/>
    </location>
</feature>
<keyword evidence="5" id="KW-0698">rRNA processing</keyword>
<dbReference type="SUPFAM" id="SSF55666">
    <property type="entry name" value="Ribonuclease PH domain 2-like"/>
    <property type="match status" value="1"/>
</dbReference>
<dbReference type="OMA" id="EIKAFWV"/>
<gene>
    <name evidence="12" type="ORF">MYCTH_2297570</name>
</gene>
<evidence type="ECO:0000313" key="12">
    <source>
        <dbReference type="EMBL" id="AEO54709.1"/>
    </source>
</evidence>
<evidence type="ECO:0000256" key="10">
    <source>
        <dbReference type="SAM" id="MobiDB-lite"/>
    </source>
</evidence>
<dbReference type="GO" id="GO:0071028">
    <property type="term" value="P:nuclear mRNA surveillance"/>
    <property type="evidence" value="ECO:0007669"/>
    <property type="project" value="TreeGrafter"/>
</dbReference>
<name>G2Q6D7_THET4</name>
<evidence type="ECO:0000256" key="9">
    <source>
        <dbReference type="ARBA" id="ARBA00030617"/>
    </source>
</evidence>
<dbReference type="GO" id="GO:0000177">
    <property type="term" value="C:cytoplasmic exosome (RNase complex)"/>
    <property type="evidence" value="ECO:0007669"/>
    <property type="project" value="TreeGrafter"/>
</dbReference>
<dbReference type="HOGENOM" id="CLU_038194_5_0_1"/>
<dbReference type="EMBL" id="CP003002">
    <property type="protein sequence ID" value="AEO54709.1"/>
    <property type="molecule type" value="Genomic_DNA"/>
</dbReference>
<dbReference type="GeneID" id="11505551"/>
<dbReference type="STRING" id="573729.G2Q6D7"/>
<organism evidence="12 13">
    <name type="scientific">Thermothelomyces thermophilus (strain ATCC 42464 / BCRC 31852 / DSM 1799)</name>
    <name type="common">Sporotrichum thermophile</name>
    <dbReference type="NCBI Taxonomy" id="573729"/>
    <lineage>
        <taxon>Eukaryota</taxon>
        <taxon>Fungi</taxon>
        <taxon>Dikarya</taxon>
        <taxon>Ascomycota</taxon>
        <taxon>Pezizomycotina</taxon>
        <taxon>Sordariomycetes</taxon>
        <taxon>Sordariomycetidae</taxon>
        <taxon>Sordariales</taxon>
        <taxon>Chaetomiaceae</taxon>
        <taxon>Thermothelomyces</taxon>
    </lineage>
</organism>
<keyword evidence="6" id="KW-0271">Exosome</keyword>
<dbReference type="GO" id="GO:0000467">
    <property type="term" value="P:exonucleolytic trimming to generate mature 3'-end of 5.8S rRNA from tricistronic rRNA transcript (SSU-rRNA, 5.8S rRNA, LSU-rRNA)"/>
    <property type="evidence" value="ECO:0007669"/>
    <property type="project" value="TreeGrafter"/>
</dbReference>
<evidence type="ECO:0000256" key="7">
    <source>
        <dbReference type="ARBA" id="ARBA00022884"/>
    </source>
</evidence>
<keyword evidence="13" id="KW-1185">Reference proteome</keyword>
<keyword evidence="4" id="KW-0963">Cytoplasm</keyword>
<keyword evidence="8" id="KW-0539">Nucleus</keyword>
<dbReference type="SUPFAM" id="SSF54211">
    <property type="entry name" value="Ribosomal protein S5 domain 2-like"/>
    <property type="match status" value="1"/>
</dbReference>
<dbReference type="PANTHER" id="PTHR11097">
    <property type="entry name" value="EXOSOME COMPLEX EXONUCLEASE RIBOSOMAL RNA PROCESSING PROTEIN"/>
    <property type="match status" value="1"/>
</dbReference>
<feature type="region of interest" description="Disordered" evidence="10">
    <location>
        <begin position="25"/>
        <end position="55"/>
    </location>
</feature>
<dbReference type="GO" id="GO:0034473">
    <property type="term" value="P:U1 snRNA 3'-end processing"/>
    <property type="evidence" value="ECO:0007669"/>
    <property type="project" value="TreeGrafter"/>
</dbReference>
<evidence type="ECO:0000256" key="5">
    <source>
        <dbReference type="ARBA" id="ARBA00022552"/>
    </source>
</evidence>
<dbReference type="GO" id="GO:0016075">
    <property type="term" value="P:rRNA catabolic process"/>
    <property type="evidence" value="ECO:0007669"/>
    <property type="project" value="TreeGrafter"/>
</dbReference>
<evidence type="ECO:0000256" key="8">
    <source>
        <dbReference type="ARBA" id="ARBA00023242"/>
    </source>
</evidence>
<evidence type="ECO:0000313" key="13">
    <source>
        <dbReference type="Proteomes" id="UP000007322"/>
    </source>
</evidence>
<dbReference type="GO" id="GO:0035925">
    <property type="term" value="F:mRNA 3'-UTR AU-rich region binding"/>
    <property type="evidence" value="ECO:0007669"/>
    <property type="project" value="TreeGrafter"/>
</dbReference>
<feature type="domain" description="Exoribonuclease phosphorolytic" evidence="11">
    <location>
        <begin position="46"/>
        <end position="105"/>
    </location>
</feature>
<evidence type="ECO:0000256" key="4">
    <source>
        <dbReference type="ARBA" id="ARBA00022490"/>
    </source>
</evidence>
<feature type="region of interest" description="Disordered" evidence="10">
    <location>
        <begin position="180"/>
        <end position="221"/>
    </location>
</feature>
<proteinExistence type="inferred from homology"/>
<dbReference type="Proteomes" id="UP000007322">
    <property type="component" value="Chromosome 1"/>
</dbReference>
<dbReference type="InterPro" id="IPR050590">
    <property type="entry name" value="Exosome_comp_Rrp42_subfam"/>
</dbReference>
<reference evidence="12 13" key="1">
    <citation type="journal article" date="2011" name="Nat. Biotechnol.">
        <title>Comparative genomic analysis of the thermophilic biomass-degrading fungi Myceliophthora thermophila and Thielavia terrestris.</title>
        <authorList>
            <person name="Berka R.M."/>
            <person name="Grigoriev I.V."/>
            <person name="Otillar R."/>
            <person name="Salamov A."/>
            <person name="Grimwood J."/>
            <person name="Reid I."/>
            <person name="Ishmael N."/>
            <person name="John T."/>
            <person name="Darmond C."/>
            <person name="Moisan M.-C."/>
            <person name="Henrissat B."/>
            <person name="Coutinho P.M."/>
            <person name="Lombard V."/>
            <person name="Natvig D.O."/>
            <person name="Lindquist E."/>
            <person name="Schmutz J."/>
            <person name="Lucas S."/>
            <person name="Harris P."/>
            <person name="Powlowski J."/>
            <person name="Bellemare A."/>
            <person name="Taylor D."/>
            <person name="Butler G."/>
            <person name="de Vries R.P."/>
            <person name="Allijn I.E."/>
            <person name="van den Brink J."/>
            <person name="Ushinsky S."/>
            <person name="Storms R."/>
            <person name="Powell A.J."/>
            <person name="Paulsen I.T."/>
            <person name="Elbourne L.D.H."/>
            <person name="Baker S.E."/>
            <person name="Magnuson J."/>
            <person name="LaBoissiere S."/>
            <person name="Clutterbuck A.J."/>
            <person name="Martinez D."/>
            <person name="Wogulis M."/>
            <person name="de Leon A.L."/>
            <person name="Rey M.W."/>
            <person name="Tsang A."/>
        </authorList>
    </citation>
    <scope>NUCLEOTIDE SEQUENCE [LARGE SCALE GENOMIC DNA]</scope>
    <source>
        <strain evidence="13">ATCC 42464 / BCRC 31852 / DSM 1799</strain>
    </source>
</reference>
<dbReference type="VEuPathDB" id="FungiDB:MYCTH_2297570"/>
<evidence type="ECO:0000259" key="11">
    <source>
        <dbReference type="Pfam" id="PF01138"/>
    </source>
</evidence>
<dbReference type="AlphaFoldDB" id="G2Q6D7"/>
<dbReference type="GO" id="GO:0034476">
    <property type="term" value="P:U5 snRNA 3'-end processing"/>
    <property type="evidence" value="ECO:0007669"/>
    <property type="project" value="TreeGrafter"/>
</dbReference>
<evidence type="ECO:0000256" key="1">
    <source>
        <dbReference type="ARBA" id="ARBA00004496"/>
    </source>
</evidence>
<dbReference type="OrthoDB" id="45882at2759"/>
<dbReference type="InterPro" id="IPR020568">
    <property type="entry name" value="Ribosomal_Su5_D2-typ_SF"/>
</dbReference>
<keyword evidence="7" id="KW-0694">RNA-binding</keyword>
<protein>
    <recommendedName>
        <fullName evidence="9">Ribosomal RNA-processing protein 43</fullName>
    </recommendedName>
</protein>
<evidence type="ECO:0000256" key="3">
    <source>
        <dbReference type="ARBA" id="ARBA00006678"/>
    </source>
</evidence>
<dbReference type="InterPro" id="IPR036345">
    <property type="entry name" value="ExoRNase_PH_dom2_sf"/>
</dbReference>
<comment type="similarity">
    <text evidence="3">Belongs to the RNase PH family.</text>
</comment>
<dbReference type="InterPro" id="IPR001247">
    <property type="entry name" value="ExoRNase_PH_dom1"/>
</dbReference>
<dbReference type="GO" id="GO:0071035">
    <property type="term" value="P:nuclear polyadenylation-dependent rRNA catabolic process"/>
    <property type="evidence" value="ECO:0007669"/>
    <property type="project" value="TreeGrafter"/>
</dbReference>
<comment type="subcellular location">
    <subcellularLocation>
        <location evidence="1">Cytoplasm</location>
    </subcellularLocation>
    <subcellularLocation>
        <location evidence="2">Nucleus</location>
        <location evidence="2">Nucleolus</location>
    </subcellularLocation>
</comment>
<dbReference type="Pfam" id="PF01138">
    <property type="entry name" value="RNase_PH"/>
    <property type="match status" value="1"/>
</dbReference>
<sequence>MTAPTVKLPAPLFAKLSPHPFLLRNLTSAAGPDRPPARTNGRSTQETRPLLVKSSSLSHAHGSALVRLGDTTVLCGVRGELLPVDRIPGFRPVPAEERRRAAGDDRDRDRDGDGDGSGVGRGELKDYDLLVPNIELATGSAPQFLPGAPPTVLAQTLSTRLYSLLHSTGLVGVRDLRVWSTPGSGPQQQKGEDVRMGGAEEEGGGREDGDVEKEEEEEEEEEDRVVAYWVLYIDLLFVSFDGNPFDAAWAAVVAALRDTSLPVARWDPEREMVVCSRTEKRKLNVTGLPVACTAAVFEEKDLGEVGTGTAEGRHWLLLDPDRLEESLCRETITMVVDCSDGETRIKSIEKQGGTTIGRELIRGFAGIAGKRWEEVKDAMN</sequence>
<dbReference type="InterPro" id="IPR027408">
    <property type="entry name" value="PNPase/RNase_PH_dom_sf"/>
</dbReference>
<dbReference type="Gene3D" id="3.30.230.70">
    <property type="entry name" value="GHMP Kinase, N-terminal domain"/>
    <property type="match status" value="1"/>
</dbReference>
<dbReference type="GO" id="GO:0000176">
    <property type="term" value="C:nuclear exosome (RNase complex)"/>
    <property type="evidence" value="ECO:0007669"/>
    <property type="project" value="UniProtKB-ARBA"/>
</dbReference>
<evidence type="ECO:0000256" key="6">
    <source>
        <dbReference type="ARBA" id="ARBA00022835"/>
    </source>
</evidence>
<dbReference type="RefSeq" id="XP_003659954.1">
    <property type="nucleotide sequence ID" value="XM_003659906.1"/>
</dbReference>
<dbReference type="PANTHER" id="PTHR11097:SF9">
    <property type="entry name" value="EXOSOME COMPLEX COMPONENT RRP43"/>
    <property type="match status" value="1"/>
</dbReference>
<dbReference type="KEGG" id="mtm:MYCTH_2297570"/>
<evidence type="ECO:0000256" key="2">
    <source>
        <dbReference type="ARBA" id="ARBA00004604"/>
    </source>
</evidence>
<dbReference type="GO" id="GO:0034475">
    <property type="term" value="P:U4 snRNA 3'-end processing"/>
    <property type="evidence" value="ECO:0007669"/>
    <property type="project" value="TreeGrafter"/>
</dbReference>
<feature type="region of interest" description="Disordered" evidence="10">
    <location>
        <begin position="86"/>
        <end position="124"/>
    </location>
</feature>
<dbReference type="GO" id="GO:0005730">
    <property type="term" value="C:nucleolus"/>
    <property type="evidence" value="ECO:0007669"/>
    <property type="project" value="UniProtKB-SubCell"/>
</dbReference>
<accession>G2Q6D7</accession>
<dbReference type="GO" id="GO:0071038">
    <property type="term" value="P:TRAMP-dependent tRNA surveillance pathway"/>
    <property type="evidence" value="ECO:0007669"/>
    <property type="project" value="TreeGrafter"/>
</dbReference>